<dbReference type="EMBL" id="KN831770">
    <property type="protein sequence ID" value="KIM46802.1"/>
    <property type="molecule type" value="Genomic_DNA"/>
</dbReference>
<keyword evidence="2 5" id="KW-0812">Transmembrane</keyword>
<dbReference type="Proteomes" id="UP000053424">
    <property type="component" value="Unassembled WGS sequence"/>
</dbReference>
<dbReference type="Pfam" id="PF01124">
    <property type="entry name" value="MAPEG"/>
    <property type="match status" value="1"/>
</dbReference>
<dbReference type="PANTHER" id="PTHR35371">
    <property type="entry name" value="INNER MEMBRANE PROTEIN"/>
    <property type="match status" value="1"/>
</dbReference>
<evidence type="ECO:0000256" key="4">
    <source>
        <dbReference type="ARBA" id="ARBA00023136"/>
    </source>
</evidence>
<feature type="transmembrane region" description="Helical" evidence="5">
    <location>
        <begin position="12"/>
        <end position="31"/>
    </location>
</feature>
<reference evidence="6 7" key="1">
    <citation type="submission" date="2014-04" db="EMBL/GenBank/DDBJ databases">
        <authorList>
            <consortium name="DOE Joint Genome Institute"/>
            <person name="Kuo A."/>
            <person name="Gay G."/>
            <person name="Dore J."/>
            <person name="Kohler A."/>
            <person name="Nagy L.G."/>
            <person name="Floudas D."/>
            <person name="Copeland A."/>
            <person name="Barry K.W."/>
            <person name="Cichocki N."/>
            <person name="Veneault-Fourrey C."/>
            <person name="LaButti K."/>
            <person name="Lindquist E.A."/>
            <person name="Lipzen A."/>
            <person name="Lundell T."/>
            <person name="Morin E."/>
            <person name="Murat C."/>
            <person name="Sun H."/>
            <person name="Tunlid A."/>
            <person name="Henrissat B."/>
            <person name="Grigoriev I.V."/>
            <person name="Hibbett D.S."/>
            <person name="Martin F."/>
            <person name="Nordberg H.P."/>
            <person name="Cantor M.N."/>
            <person name="Hua S.X."/>
        </authorList>
    </citation>
    <scope>NUCLEOTIDE SEQUENCE [LARGE SCALE GENOMIC DNA]</scope>
    <source>
        <strain evidence="7">h7</strain>
    </source>
</reference>
<evidence type="ECO:0000313" key="6">
    <source>
        <dbReference type="EMBL" id="KIM46802.1"/>
    </source>
</evidence>
<dbReference type="SUPFAM" id="SSF161084">
    <property type="entry name" value="MAPEG domain-like"/>
    <property type="match status" value="1"/>
</dbReference>
<evidence type="ECO:0000313" key="7">
    <source>
        <dbReference type="Proteomes" id="UP000053424"/>
    </source>
</evidence>
<dbReference type="GO" id="GO:0016020">
    <property type="term" value="C:membrane"/>
    <property type="evidence" value="ECO:0007669"/>
    <property type="project" value="UniProtKB-SubCell"/>
</dbReference>
<proteinExistence type="predicted"/>
<evidence type="ECO:0008006" key="8">
    <source>
        <dbReference type="Google" id="ProtNLM"/>
    </source>
</evidence>
<keyword evidence="3 5" id="KW-1133">Transmembrane helix</keyword>
<dbReference type="OrthoDB" id="2122304at2759"/>
<feature type="transmembrane region" description="Helical" evidence="5">
    <location>
        <begin position="131"/>
        <end position="150"/>
    </location>
</feature>
<sequence length="160" mass="17861">MSFLLFPASVNLQSPLSLYSIPVIWFTGFFPHTLKYLTIDKAVGYNNTLPRSSNAKSMENKVSPALALRLARMEGAHTNGNEAMPLWFAAVIAGNLVGLDHRYLNVLAASYVGTRIAYNTVYIYYNDVAKGWLRSFLYFFGLSFPLRILWAAATKARLGV</sequence>
<keyword evidence="4 5" id="KW-0472">Membrane</keyword>
<dbReference type="Gene3D" id="1.20.120.550">
    <property type="entry name" value="Membrane associated eicosanoid/glutathione metabolism-like domain"/>
    <property type="match status" value="1"/>
</dbReference>
<accession>A0A0C2Z0W3</accession>
<evidence type="ECO:0000256" key="3">
    <source>
        <dbReference type="ARBA" id="ARBA00022989"/>
    </source>
</evidence>
<organism evidence="6 7">
    <name type="scientific">Hebeloma cylindrosporum</name>
    <dbReference type="NCBI Taxonomy" id="76867"/>
    <lineage>
        <taxon>Eukaryota</taxon>
        <taxon>Fungi</taxon>
        <taxon>Dikarya</taxon>
        <taxon>Basidiomycota</taxon>
        <taxon>Agaricomycotina</taxon>
        <taxon>Agaricomycetes</taxon>
        <taxon>Agaricomycetidae</taxon>
        <taxon>Agaricales</taxon>
        <taxon>Agaricineae</taxon>
        <taxon>Hymenogastraceae</taxon>
        <taxon>Hebeloma</taxon>
    </lineage>
</organism>
<dbReference type="HOGENOM" id="CLU_110778_0_1_1"/>
<comment type="subcellular location">
    <subcellularLocation>
        <location evidence="1">Membrane</location>
    </subcellularLocation>
</comment>
<name>A0A0C2Z0W3_HEBCY</name>
<evidence type="ECO:0000256" key="1">
    <source>
        <dbReference type="ARBA" id="ARBA00004370"/>
    </source>
</evidence>
<evidence type="ECO:0000256" key="5">
    <source>
        <dbReference type="SAM" id="Phobius"/>
    </source>
</evidence>
<reference evidence="7" key="2">
    <citation type="submission" date="2015-01" db="EMBL/GenBank/DDBJ databases">
        <title>Evolutionary Origins and Diversification of the Mycorrhizal Mutualists.</title>
        <authorList>
            <consortium name="DOE Joint Genome Institute"/>
            <consortium name="Mycorrhizal Genomics Consortium"/>
            <person name="Kohler A."/>
            <person name="Kuo A."/>
            <person name="Nagy L.G."/>
            <person name="Floudas D."/>
            <person name="Copeland A."/>
            <person name="Barry K.W."/>
            <person name="Cichocki N."/>
            <person name="Veneault-Fourrey C."/>
            <person name="LaButti K."/>
            <person name="Lindquist E.A."/>
            <person name="Lipzen A."/>
            <person name="Lundell T."/>
            <person name="Morin E."/>
            <person name="Murat C."/>
            <person name="Riley R."/>
            <person name="Ohm R."/>
            <person name="Sun H."/>
            <person name="Tunlid A."/>
            <person name="Henrissat B."/>
            <person name="Grigoriev I.V."/>
            <person name="Hibbett D.S."/>
            <person name="Martin F."/>
        </authorList>
    </citation>
    <scope>NUCLEOTIDE SEQUENCE [LARGE SCALE GENOMIC DNA]</scope>
    <source>
        <strain evidence="7">h7</strain>
    </source>
</reference>
<dbReference type="AlphaFoldDB" id="A0A0C2Z0W3"/>
<protein>
    <recommendedName>
        <fullName evidence="8">MAPEG family protein</fullName>
    </recommendedName>
</protein>
<keyword evidence="7" id="KW-1185">Reference proteome</keyword>
<dbReference type="InterPro" id="IPR023352">
    <property type="entry name" value="MAPEG-like_dom_sf"/>
</dbReference>
<evidence type="ECO:0000256" key="2">
    <source>
        <dbReference type="ARBA" id="ARBA00022692"/>
    </source>
</evidence>
<dbReference type="PANTHER" id="PTHR35371:SF1">
    <property type="entry name" value="BLR7753 PROTEIN"/>
    <property type="match status" value="1"/>
</dbReference>
<gene>
    <name evidence="6" type="ORF">M413DRAFT_440375</name>
</gene>
<dbReference type="InterPro" id="IPR001129">
    <property type="entry name" value="Membr-assoc_MAPEG"/>
</dbReference>